<gene>
    <name evidence="1" type="ORF">BJ968_001149</name>
</gene>
<dbReference type="InterPro" id="IPR012349">
    <property type="entry name" value="Split_barrel_FMN-bd"/>
</dbReference>
<keyword evidence="2" id="KW-1185">Reference proteome</keyword>
<dbReference type="SUPFAM" id="SSF50475">
    <property type="entry name" value="FMN-binding split barrel"/>
    <property type="match status" value="1"/>
</dbReference>
<dbReference type="RefSeq" id="WP_179750023.1">
    <property type="nucleotide sequence ID" value="NZ_BAAAGN010000005.1"/>
</dbReference>
<comment type="caution">
    <text evidence="1">The sequence shown here is derived from an EMBL/GenBank/DDBJ whole genome shotgun (WGS) entry which is preliminary data.</text>
</comment>
<organism evidence="1 2">
    <name type="scientific">Kineococcus aurantiacus</name>
    <dbReference type="NCBI Taxonomy" id="37633"/>
    <lineage>
        <taxon>Bacteria</taxon>
        <taxon>Bacillati</taxon>
        <taxon>Actinomycetota</taxon>
        <taxon>Actinomycetes</taxon>
        <taxon>Kineosporiales</taxon>
        <taxon>Kineosporiaceae</taxon>
        <taxon>Kineococcus</taxon>
    </lineage>
</organism>
<proteinExistence type="predicted"/>
<dbReference type="EMBL" id="JACCBB010000001">
    <property type="protein sequence ID" value="NYD21609.1"/>
    <property type="molecule type" value="Genomic_DNA"/>
</dbReference>
<dbReference type="InterPro" id="IPR024747">
    <property type="entry name" value="Pyridox_Oxase-rel"/>
</dbReference>
<dbReference type="AlphaFoldDB" id="A0A7Y9AUC7"/>
<dbReference type="Gene3D" id="2.30.110.10">
    <property type="entry name" value="Electron Transport, Fmn-binding Protein, Chain A"/>
    <property type="match status" value="1"/>
</dbReference>
<evidence type="ECO:0000313" key="2">
    <source>
        <dbReference type="Proteomes" id="UP000521922"/>
    </source>
</evidence>
<accession>A0A7Y9AUC7</accession>
<dbReference type="Proteomes" id="UP000521922">
    <property type="component" value="Unassembled WGS sequence"/>
</dbReference>
<dbReference type="Pfam" id="PF12900">
    <property type="entry name" value="Pyridox_ox_2"/>
    <property type="match status" value="1"/>
</dbReference>
<reference evidence="1 2" key="1">
    <citation type="submission" date="2020-07" db="EMBL/GenBank/DDBJ databases">
        <title>Sequencing the genomes of 1000 actinobacteria strains.</title>
        <authorList>
            <person name="Klenk H.-P."/>
        </authorList>
    </citation>
    <scope>NUCLEOTIDE SEQUENCE [LARGE SCALE GENOMIC DNA]</scope>
    <source>
        <strain evidence="1 2">DSM 7487</strain>
    </source>
</reference>
<protein>
    <recommendedName>
        <fullName evidence="3">Pyridoxamine 5'-phosphate oxidase family protein</fullName>
    </recommendedName>
</protein>
<name>A0A7Y9AUC7_9ACTN</name>
<evidence type="ECO:0000313" key="1">
    <source>
        <dbReference type="EMBL" id="NYD21609.1"/>
    </source>
</evidence>
<evidence type="ECO:0008006" key="3">
    <source>
        <dbReference type="Google" id="ProtNLM"/>
    </source>
</evidence>
<sequence length="132" mass="13793">MDDLADLDPDACRALLGAGGRGRVVFTEHALPAVVPRPYVLWGDRLWFPVPAWTALAGHRDGGVLAFHVDHVDACARAGWSVTVLGPARTEPPRAAPAAARALAADAGGAGLLSLDAVRFTGRVLGRLRRAA</sequence>